<gene>
    <name evidence="2" type="ORF">G6N74_02605</name>
</gene>
<sequence length="260" mass="28719">MACDIVVFLGPTLPIAQARKHLDALYLPPAEQGSVFKAVVDHRPDVVAIIDGVFAQRPAVRHKEILWAMAAGVEVHGASSMGALRAAELAPNGMFGHGFVYRWYRRTPLADDEEVAVPMAPLELGSVPLGDALINMRLTFKKALRHGVISRISCDALETAARSLYFVDRRYAQVIATARLAGLSLSSELDAFERWLPGNLVDRKQADAVRLLRYLADRGKQIRPKEDTAFTLTEAWAIDLEASSYWDDYVKYGQPSDGIN</sequence>
<accession>A0A7C9V6M4</accession>
<dbReference type="AlphaFoldDB" id="A0A7C9V6M4"/>
<dbReference type="Proteomes" id="UP000481252">
    <property type="component" value="Unassembled WGS sequence"/>
</dbReference>
<comment type="caution">
    <text evidence="2">The sequence shown here is derived from an EMBL/GenBank/DDBJ whole genome shotgun (WGS) entry which is preliminary data.</text>
</comment>
<dbReference type="InterPro" id="IPR012924">
    <property type="entry name" value="TfuA_core"/>
</dbReference>
<dbReference type="RefSeq" id="WP_165113918.1">
    <property type="nucleotide sequence ID" value="NZ_JAAKZG010000001.1"/>
</dbReference>
<name>A0A7C9V6M4_9HYPH</name>
<dbReference type="Pfam" id="PF07812">
    <property type="entry name" value="TfuA"/>
    <property type="match status" value="1"/>
</dbReference>
<reference evidence="2 3" key="1">
    <citation type="submission" date="2020-02" db="EMBL/GenBank/DDBJ databases">
        <title>Genome sequence of the type strain CGMCC 1.15528 of Mesorhizobium zhangyense.</title>
        <authorList>
            <person name="Gao J."/>
            <person name="Sun J."/>
        </authorList>
    </citation>
    <scope>NUCLEOTIDE SEQUENCE [LARGE SCALE GENOMIC DNA]</scope>
    <source>
        <strain evidence="2 3">CGMCC 1.15528</strain>
    </source>
</reference>
<organism evidence="2 3">
    <name type="scientific">Mesorhizobium zhangyense</name>
    <dbReference type="NCBI Taxonomy" id="1776730"/>
    <lineage>
        <taxon>Bacteria</taxon>
        <taxon>Pseudomonadati</taxon>
        <taxon>Pseudomonadota</taxon>
        <taxon>Alphaproteobacteria</taxon>
        <taxon>Hyphomicrobiales</taxon>
        <taxon>Phyllobacteriaceae</taxon>
        <taxon>Mesorhizobium</taxon>
    </lineage>
</organism>
<feature type="domain" description="TfuA-like core" evidence="1">
    <location>
        <begin position="51"/>
        <end position="169"/>
    </location>
</feature>
<dbReference type="EMBL" id="JAAKZG010000001">
    <property type="protein sequence ID" value="NGN39946.1"/>
    <property type="molecule type" value="Genomic_DNA"/>
</dbReference>
<protein>
    <recommendedName>
        <fullName evidence="1">TfuA-like core domain-containing protein</fullName>
    </recommendedName>
</protein>
<evidence type="ECO:0000259" key="1">
    <source>
        <dbReference type="Pfam" id="PF07812"/>
    </source>
</evidence>
<evidence type="ECO:0000313" key="3">
    <source>
        <dbReference type="Proteomes" id="UP000481252"/>
    </source>
</evidence>
<evidence type="ECO:0000313" key="2">
    <source>
        <dbReference type="EMBL" id="NGN39946.1"/>
    </source>
</evidence>
<proteinExistence type="predicted"/>
<keyword evidence="3" id="KW-1185">Reference proteome</keyword>